<dbReference type="Gene3D" id="3.30.300.70">
    <property type="entry name" value="RimP-like superfamily, N-terminal"/>
    <property type="match status" value="1"/>
</dbReference>
<evidence type="ECO:0000256" key="2">
    <source>
        <dbReference type="ARBA" id="ARBA00022517"/>
    </source>
</evidence>
<evidence type="ECO:0000313" key="6">
    <source>
        <dbReference type="Proteomes" id="UP000694864"/>
    </source>
</evidence>
<feature type="region of interest" description="Disordered" evidence="3">
    <location>
        <begin position="127"/>
        <end position="147"/>
    </location>
</feature>
<keyword evidence="2" id="KW-0690">Ribosome biogenesis</keyword>
<protein>
    <submittedName>
        <fullName evidence="7">Uncharacterized protein LOC104787976</fullName>
    </submittedName>
</protein>
<gene>
    <name evidence="7" type="primary">LOC104787976</name>
</gene>
<feature type="domain" description="DUF7912" evidence="5">
    <location>
        <begin position="242"/>
        <end position="330"/>
    </location>
</feature>
<evidence type="ECO:0000256" key="1">
    <source>
        <dbReference type="ARBA" id="ARBA00022490"/>
    </source>
</evidence>
<evidence type="ECO:0000256" key="3">
    <source>
        <dbReference type="SAM" id="MobiDB-lite"/>
    </source>
</evidence>
<sequence length="332" mass="37412">MNPLQLKYYKSRCLCGRRIVRRRSMARYQSLIVAALFRLRASRRLTSPATCFPVRAFSSSLLFPKTTSLTLPRYFPSSSSVSTFSSSSSSSPSPATGRPPKTAGGNDGEEDTFEYKTTDDVEVIEDWEEEEEEGVESQLGDGGDGGGVVLRGVPWGERVLSIAAEVLKQSDKDLELFAFKTSPRGYIYVRLDKLSNEYGCPTMDELEEFSREFKRRLDDAGASKLVPEDLALEVSSPGAERLLRVPEDLPRFKEMPMTVSYVEETNSRTAVKNAVFLLESIDAESDKCVWKLADVRENRDPESKGRPLSRKQKDLRITLPFTYHRKISLYLD</sequence>
<dbReference type="Pfam" id="PF02576">
    <property type="entry name" value="RimP_N"/>
    <property type="match status" value="1"/>
</dbReference>
<dbReference type="Pfam" id="PF25498">
    <property type="entry name" value="DUF7912"/>
    <property type="match status" value="1"/>
</dbReference>
<dbReference type="InterPro" id="IPR003728">
    <property type="entry name" value="Ribosome_maturation_RimP"/>
</dbReference>
<feature type="compositionally biased region" description="Low complexity" evidence="3">
    <location>
        <begin position="83"/>
        <end position="94"/>
    </location>
</feature>
<proteinExistence type="inferred from homology"/>
<evidence type="ECO:0000313" key="7">
    <source>
        <dbReference type="RefSeq" id="XP_010511944.2"/>
    </source>
</evidence>
<dbReference type="RefSeq" id="XP_010511944.2">
    <property type="nucleotide sequence ID" value="XM_010513642.2"/>
</dbReference>
<feature type="domain" description="Ribosome maturation factor RimP N-terminal" evidence="4">
    <location>
        <begin position="173"/>
        <end position="240"/>
    </location>
</feature>
<dbReference type="InterPro" id="IPR028989">
    <property type="entry name" value="RimP_N"/>
</dbReference>
<keyword evidence="6" id="KW-1185">Reference proteome</keyword>
<reference evidence="6" key="1">
    <citation type="journal article" date="2014" name="Nat. Commun.">
        <title>The emerging biofuel crop Camelina sativa retains a highly undifferentiated hexaploid genome structure.</title>
        <authorList>
            <person name="Kagale S."/>
            <person name="Koh C."/>
            <person name="Nixon J."/>
            <person name="Bollina V."/>
            <person name="Clarke W.E."/>
            <person name="Tuteja R."/>
            <person name="Spillane C."/>
            <person name="Robinson S.J."/>
            <person name="Links M.G."/>
            <person name="Clarke C."/>
            <person name="Higgins E.E."/>
            <person name="Huebert T."/>
            <person name="Sharpe A.G."/>
            <person name="Parkin I.A."/>
        </authorList>
    </citation>
    <scope>NUCLEOTIDE SEQUENCE [LARGE SCALE GENOMIC DNA]</scope>
    <source>
        <strain evidence="6">cv. DH55</strain>
    </source>
</reference>
<dbReference type="InterPro" id="IPR057234">
    <property type="entry name" value="DUF7912"/>
</dbReference>
<organism evidence="6 7">
    <name type="scientific">Camelina sativa</name>
    <name type="common">False flax</name>
    <name type="synonym">Myagrum sativum</name>
    <dbReference type="NCBI Taxonomy" id="90675"/>
    <lineage>
        <taxon>Eukaryota</taxon>
        <taxon>Viridiplantae</taxon>
        <taxon>Streptophyta</taxon>
        <taxon>Embryophyta</taxon>
        <taxon>Tracheophyta</taxon>
        <taxon>Spermatophyta</taxon>
        <taxon>Magnoliopsida</taxon>
        <taxon>eudicotyledons</taxon>
        <taxon>Gunneridae</taxon>
        <taxon>Pentapetalae</taxon>
        <taxon>rosids</taxon>
        <taxon>malvids</taxon>
        <taxon>Brassicales</taxon>
        <taxon>Brassicaceae</taxon>
        <taxon>Camelineae</taxon>
        <taxon>Camelina</taxon>
    </lineage>
</organism>
<dbReference type="HAMAP" id="MF_01077">
    <property type="entry name" value="RimP"/>
    <property type="match status" value="1"/>
</dbReference>
<dbReference type="Proteomes" id="UP000694864">
    <property type="component" value="Chromosome 5"/>
</dbReference>
<feature type="region of interest" description="Disordered" evidence="3">
    <location>
        <begin position="83"/>
        <end position="115"/>
    </location>
</feature>
<evidence type="ECO:0000259" key="4">
    <source>
        <dbReference type="Pfam" id="PF02576"/>
    </source>
</evidence>
<evidence type="ECO:0000259" key="5">
    <source>
        <dbReference type="Pfam" id="PF25498"/>
    </source>
</evidence>
<accession>A0ABM0Z8K6</accession>
<dbReference type="InterPro" id="IPR035956">
    <property type="entry name" value="RimP_N_sf"/>
</dbReference>
<keyword evidence="1" id="KW-0963">Cytoplasm</keyword>
<dbReference type="GeneID" id="104787976"/>
<name>A0ABM0Z8K6_CAMSA</name>
<dbReference type="SUPFAM" id="SSF75420">
    <property type="entry name" value="YhbC-like, N-terminal domain"/>
    <property type="match status" value="1"/>
</dbReference>
<dbReference type="PANTHER" id="PTHR34544:SF3">
    <property type="entry name" value="OS07G0155200 PROTEIN"/>
    <property type="match status" value="1"/>
</dbReference>
<dbReference type="PANTHER" id="PTHR34544">
    <property type="entry name" value="OSJNBA0006B20.18 PROTEIN"/>
    <property type="match status" value="1"/>
</dbReference>
<reference evidence="7" key="2">
    <citation type="submission" date="2025-08" db="UniProtKB">
        <authorList>
            <consortium name="RefSeq"/>
        </authorList>
    </citation>
    <scope>IDENTIFICATION</scope>
    <source>
        <tissue evidence="7">Leaf</tissue>
    </source>
</reference>